<evidence type="ECO:0000313" key="3">
    <source>
        <dbReference type="EMBL" id="RRJ24043.1"/>
    </source>
</evidence>
<dbReference type="OrthoDB" id="9958075at2"/>
<evidence type="ECO:0000256" key="2">
    <source>
        <dbReference type="SAM" id="SignalP"/>
    </source>
</evidence>
<evidence type="ECO:0008006" key="5">
    <source>
        <dbReference type="Google" id="ProtNLM"/>
    </source>
</evidence>
<dbReference type="Gene3D" id="1.20.120.20">
    <property type="entry name" value="Apolipoprotein"/>
    <property type="match status" value="1"/>
</dbReference>
<dbReference type="EMBL" id="RRCF01000001">
    <property type="protein sequence ID" value="RRJ24043.1"/>
    <property type="molecule type" value="Genomic_DNA"/>
</dbReference>
<sequence>MKTQNSLFKLALAVMLATSVVACSENDAEKAEDKMDALKAQVEEKAEQAGEKLEDAADKTADAMEDAADKTAEKAKELCEAAKEKTDAEDKDC</sequence>
<feature type="chain" id="PRO_5018676559" description="YtxH domain-containing protein" evidence="2">
    <location>
        <begin position="23"/>
        <end position="93"/>
    </location>
</feature>
<organism evidence="3 4">
    <name type="scientific">Rheinheimera mesophila</name>
    <dbReference type="NCBI Taxonomy" id="1547515"/>
    <lineage>
        <taxon>Bacteria</taxon>
        <taxon>Pseudomonadati</taxon>
        <taxon>Pseudomonadota</taxon>
        <taxon>Gammaproteobacteria</taxon>
        <taxon>Chromatiales</taxon>
        <taxon>Chromatiaceae</taxon>
        <taxon>Rheinheimera</taxon>
    </lineage>
</organism>
<dbReference type="Proteomes" id="UP000276260">
    <property type="component" value="Unassembled WGS sequence"/>
</dbReference>
<accession>A0A3P3QUM1</accession>
<protein>
    <recommendedName>
        <fullName evidence="5">YtxH domain-containing protein</fullName>
    </recommendedName>
</protein>
<dbReference type="PROSITE" id="PS51257">
    <property type="entry name" value="PROKAR_LIPOPROTEIN"/>
    <property type="match status" value="1"/>
</dbReference>
<evidence type="ECO:0000313" key="4">
    <source>
        <dbReference type="Proteomes" id="UP000276260"/>
    </source>
</evidence>
<comment type="caution">
    <text evidence="3">The sequence shown here is derived from an EMBL/GenBank/DDBJ whole genome shotgun (WGS) entry which is preliminary data.</text>
</comment>
<dbReference type="AlphaFoldDB" id="A0A3P3QUM1"/>
<proteinExistence type="predicted"/>
<name>A0A3P3QUM1_9GAMM</name>
<gene>
    <name evidence="3" type="ORF">EIK76_08330</name>
</gene>
<reference evidence="3 4" key="1">
    <citation type="submission" date="2018-11" db="EMBL/GenBank/DDBJ databases">
        <title>Draft genome analysis of Rheinheimera mesophila isolated from an industrial waste site.</title>
        <authorList>
            <person name="Yu Q."/>
            <person name="Qi Y."/>
            <person name="Zhang H."/>
            <person name="Lu Y."/>
            <person name="Pu J."/>
        </authorList>
    </citation>
    <scope>NUCLEOTIDE SEQUENCE [LARGE SCALE GENOMIC DNA]</scope>
    <source>
        <strain evidence="3 4">IITR13</strain>
    </source>
</reference>
<keyword evidence="4" id="KW-1185">Reference proteome</keyword>
<evidence type="ECO:0000256" key="1">
    <source>
        <dbReference type="SAM" id="MobiDB-lite"/>
    </source>
</evidence>
<feature type="signal peptide" evidence="2">
    <location>
        <begin position="1"/>
        <end position="22"/>
    </location>
</feature>
<feature type="region of interest" description="Disordered" evidence="1">
    <location>
        <begin position="43"/>
        <end position="69"/>
    </location>
</feature>
<dbReference type="RefSeq" id="WP_046518878.1">
    <property type="nucleotide sequence ID" value="NZ_LAVS01000005.1"/>
</dbReference>
<keyword evidence="2" id="KW-0732">Signal</keyword>